<comment type="caution">
    <text evidence="2">The sequence shown here is derived from an EMBL/GenBank/DDBJ whole genome shotgun (WGS) entry which is preliminary data.</text>
</comment>
<feature type="region of interest" description="Disordered" evidence="1">
    <location>
        <begin position="66"/>
        <end position="107"/>
    </location>
</feature>
<keyword evidence="3" id="KW-1185">Reference proteome</keyword>
<protein>
    <submittedName>
        <fullName evidence="2">Uncharacterized protein</fullName>
    </submittedName>
</protein>
<organism evidence="2 3">
    <name type="scientific">Haloarcula limicola</name>
    <dbReference type="NCBI Taxonomy" id="1429915"/>
    <lineage>
        <taxon>Archaea</taxon>
        <taxon>Methanobacteriati</taxon>
        <taxon>Methanobacteriota</taxon>
        <taxon>Stenosarchaea group</taxon>
        <taxon>Halobacteria</taxon>
        <taxon>Halobacteriales</taxon>
        <taxon>Haloarculaceae</taxon>
        <taxon>Haloarcula</taxon>
    </lineage>
</organism>
<evidence type="ECO:0000313" key="2">
    <source>
        <dbReference type="EMBL" id="MBV0925335.1"/>
    </source>
</evidence>
<evidence type="ECO:0000256" key="1">
    <source>
        <dbReference type="SAM" id="MobiDB-lite"/>
    </source>
</evidence>
<sequence length="150" mass="16497">MGGGGEVIVSIQRDVTVDPQNAWIEKDIPDLSDSGGAIEYIVRSETPFDVYFFADGDGFSQYDSYIKGHEPDSTPSGHPAFSQTALPKEGADLYEASTADGGNREPVEMAGPYHFAVDHSNYRMETRVEEYDDPLTAFVDLKVIRSRSPL</sequence>
<name>A0A8J7Y5Y8_9EURY</name>
<dbReference type="AlphaFoldDB" id="A0A8J7Y5Y8"/>
<evidence type="ECO:0000313" key="3">
    <source>
        <dbReference type="Proteomes" id="UP000766550"/>
    </source>
</evidence>
<feature type="compositionally biased region" description="Polar residues" evidence="1">
    <location>
        <begin position="73"/>
        <end position="85"/>
    </location>
</feature>
<dbReference type="EMBL" id="JAHQXF010000002">
    <property type="protein sequence ID" value="MBV0925335.1"/>
    <property type="molecule type" value="Genomic_DNA"/>
</dbReference>
<gene>
    <name evidence="2" type="ORF">KTS45_14105</name>
</gene>
<accession>A0A8J7Y5Y8</accession>
<reference evidence="2 3" key="1">
    <citation type="submission" date="2021-06" db="EMBL/GenBank/DDBJ databases">
        <title>New haloarchaea isolates fom saline soil.</title>
        <authorList>
            <person name="Duran-Viseras A."/>
            <person name="Sanchez-Porro C.S."/>
            <person name="Ventosa A."/>
        </authorList>
    </citation>
    <scope>NUCLEOTIDE SEQUENCE [LARGE SCALE GENOMIC DNA]</scope>
    <source>
        <strain evidence="2 3">JCM 183640</strain>
    </source>
</reference>
<dbReference type="OrthoDB" id="236495at2157"/>
<dbReference type="Proteomes" id="UP000766550">
    <property type="component" value="Unassembled WGS sequence"/>
</dbReference>
<proteinExistence type="predicted"/>